<reference evidence="4" key="1">
    <citation type="journal article" date="2014" name="Science">
        <title>The coffee genome provides insight into the convergent evolution of caffeine biosynthesis.</title>
        <authorList>
            <person name="Denoeud F."/>
            <person name="Carretero-Paulet L."/>
            <person name="Dereeper A."/>
            <person name="Droc G."/>
            <person name="Guyot R."/>
            <person name="Pietrella M."/>
            <person name="Zheng C."/>
            <person name="Alberti A."/>
            <person name="Anthony F."/>
            <person name="Aprea G."/>
            <person name="Aury J.M."/>
            <person name="Bento P."/>
            <person name="Bernard M."/>
            <person name="Bocs S."/>
            <person name="Campa C."/>
            <person name="Cenci A."/>
            <person name="Combes M.C."/>
            <person name="Crouzillat D."/>
            <person name="Da Silva C."/>
            <person name="Daddiego L."/>
            <person name="De Bellis F."/>
            <person name="Dussert S."/>
            <person name="Garsmeur O."/>
            <person name="Gayraud T."/>
            <person name="Guignon V."/>
            <person name="Jahn K."/>
            <person name="Jamilloux V."/>
            <person name="Joet T."/>
            <person name="Labadie K."/>
            <person name="Lan T."/>
            <person name="Leclercq J."/>
            <person name="Lepelley M."/>
            <person name="Leroy T."/>
            <person name="Li L.T."/>
            <person name="Librado P."/>
            <person name="Lopez L."/>
            <person name="Munoz A."/>
            <person name="Noel B."/>
            <person name="Pallavicini A."/>
            <person name="Perrotta G."/>
            <person name="Poncet V."/>
            <person name="Pot D."/>
            <person name="Priyono X."/>
            <person name="Rigoreau M."/>
            <person name="Rouard M."/>
            <person name="Rozas J."/>
            <person name="Tranchant-Dubreuil C."/>
            <person name="VanBuren R."/>
            <person name="Zhang Q."/>
            <person name="Andrade A.C."/>
            <person name="Argout X."/>
            <person name="Bertrand B."/>
            <person name="de Kochko A."/>
            <person name="Graziosi G."/>
            <person name="Henry R.J."/>
            <person name="Jayarama X."/>
            <person name="Ming R."/>
            <person name="Nagai C."/>
            <person name="Rounsley S."/>
            <person name="Sankoff D."/>
            <person name="Giuliano G."/>
            <person name="Albert V.A."/>
            <person name="Wincker P."/>
            <person name="Lashermes P."/>
        </authorList>
    </citation>
    <scope>NUCLEOTIDE SEQUENCE [LARGE SCALE GENOMIC DNA]</scope>
    <source>
        <strain evidence="4">cv. DH200-94</strain>
    </source>
</reference>
<sequence length="407" mass="46476">MGSLETTRTTEKPHAVLVPLPAQGHVNPLMRLAKLLHAKRFHRTLVNTEFNHKHLIRSKRPESVKRFHDFRFETIPDGMPPSDKDATQDVPQICNSVRKNCLVPFKEILIKLSSSFEVPLVSCVIFDEILSFTSKTNFCSKGASFRQSQGCIMIFLHNCSSILKNDFSFFCPDDDYLTDGTLDTPVDWICGMSNFNFPNIYAIGPLQLLARHVVPESQVNSLNSSLWKPNLKVFEWLDQRAPNSVVYVNYGSVTTMTDHHFREFAWGLATSRQQFLWIVRPDVVSGGELKVLEHLAVGTFFTHCGWNSMMETICAGVPVICWPFFANQQTNCHYSCEKWGIGMEIIHNVKRDEVAELVRKMIVGEKGEKMRFKAKEWKKKVEEATEVGGSSYINFDKFINEALHYKG</sequence>
<organism evidence="3 4">
    <name type="scientific">Coffea canephora</name>
    <name type="common">Robusta coffee</name>
    <dbReference type="NCBI Taxonomy" id="49390"/>
    <lineage>
        <taxon>Eukaryota</taxon>
        <taxon>Viridiplantae</taxon>
        <taxon>Streptophyta</taxon>
        <taxon>Embryophyta</taxon>
        <taxon>Tracheophyta</taxon>
        <taxon>Spermatophyta</taxon>
        <taxon>Magnoliopsida</taxon>
        <taxon>eudicotyledons</taxon>
        <taxon>Gunneridae</taxon>
        <taxon>Pentapetalae</taxon>
        <taxon>asterids</taxon>
        <taxon>lamiids</taxon>
        <taxon>Gentianales</taxon>
        <taxon>Rubiaceae</taxon>
        <taxon>Ixoroideae</taxon>
        <taxon>Gardenieae complex</taxon>
        <taxon>Bertiereae - Coffeeae clade</taxon>
        <taxon>Coffeeae</taxon>
        <taxon>Coffea</taxon>
    </lineage>
</organism>
<keyword evidence="4" id="KW-1185">Reference proteome</keyword>
<dbReference type="SUPFAM" id="SSF53756">
    <property type="entry name" value="UDP-Glycosyltransferase/glycogen phosphorylase"/>
    <property type="match status" value="1"/>
</dbReference>
<dbReference type="GO" id="GO:0080044">
    <property type="term" value="F:quercetin 7-O-glucosyltransferase activity"/>
    <property type="evidence" value="ECO:0007669"/>
    <property type="project" value="TreeGrafter"/>
</dbReference>
<gene>
    <name evidence="3" type="ORF">GSCOC_T00036548001</name>
</gene>
<evidence type="ECO:0000313" key="3">
    <source>
        <dbReference type="EMBL" id="CDP01478.1"/>
    </source>
</evidence>
<dbReference type="OMA" id="SWCPQDR"/>
<proteinExistence type="inferred from homology"/>
<dbReference type="InParanoid" id="A0A068U1J3"/>
<accession>A0A068U1J3</accession>
<dbReference type="PANTHER" id="PTHR11926:SF1547">
    <property type="entry name" value="GLYCOSYLTRANSFERASE"/>
    <property type="match status" value="1"/>
</dbReference>
<dbReference type="InterPro" id="IPR002213">
    <property type="entry name" value="UDP_glucos_trans"/>
</dbReference>
<comment type="similarity">
    <text evidence="1">Belongs to the UDP-glycosyltransferase family.</text>
</comment>
<dbReference type="PANTHER" id="PTHR11926">
    <property type="entry name" value="GLUCOSYL/GLUCURONOSYL TRANSFERASES"/>
    <property type="match status" value="1"/>
</dbReference>
<evidence type="ECO:0008006" key="5">
    <source>
        <dbReference type="Google" id="ProtNLM"/>
    </source>
</evidence>
<dbReference type="OrthoDB" id="5835829at2759"/>
<dbReference type="GO" id="GO:0080043">
    <property type="term" value="F:quercetin 3-O-glucosyltransferase activity"/>
    <property type="evidence" value="ECO:0007669"/>
    <property type="project" value="TreeGrafter"/>
</dbReference>
<dbReference type="PhylomeDB" id="A0A068U1J3"/>
<dbReference type="EMBL" id="HG739091">
    <property type="protein sequence ID" value="CDP01478.1"/>
    <property type="molecule type" value="Genomic_DNA"/>
</dbReference>
<dbReference type="Proteomes" id="UP000295252">
    <property type="component" value="Chromosome IX"/>
</dbReference>
<protein>
    <recommendedName>
        <fullName evidence="5">Glycosyltransferase</fullName>
    </recommendedName>
</protein>
<dbReference type="CDD" id="cd03784">
    <property type="entry name" value="GT1_Gtf-like"/>
    <property type="match status" value="1"/>
</dbReference>
<name>A0A068U1J3_COFCA</name>
<dbReference type="Gene3D" id="3.40.50.2000">
    <property type="entry name" value="Glycogen Phosphorylase B"/>
    <property type="match status" value="5"/>
</dbReference>
<evidence type="ECO:0000256" key="1">
    <source>
        <dbReference type="ARBA" id="ARBA00009995"/>
    </source>
</evidence>
<dbReference type="Gramene" id="CDP01478">
    <property type="protein sequence ID" value="CDP01478"/>
    <property type="gene ID" value="GSCOC_T00036548001"/>
</dbReference>
<dbReference type="Pfam" id="PF00201">
    <property type="entry name" value="UDPGT"/>
    <property type="match status" value="1"/>
</dbReference>
<dbReference type="AlphaFoldDB" id="A0A068U1J3"/>
<keyword evidence="2" id="KW-0808">Transferase</keyword>
<evidence type="ECO:0000256" key="2">
    <source>
        <dbReference type="ARBA" id="ARBA00022679"/>
    </source>
</evidence>
<evidence type="ECO:0000313" key="4">
    <source>
        <dbReference type="Proteomes" id="UP000295252"/>
    </source>
</evidence>